<dbReference type="SUPFAM" id="SSF55347">
    <property type="entry name" value="Glyceraldehyde-3-phosphate dehydrogenase-like, C-terminal domain"/>
    <property type="match status" value="1"/>
</dbReference>
<dbReference type="InterPro" id="IPR036291">
    <property type="entry name" value="NAD(P)-bd_dom_sf"/>
</dbReference>
<feature type="binding site" evidence="14">
    <location>
        <begin position="7"/>
        <end position="12"/>
    </location>
    <ligand>
        <name>NADP(+)</name>
        <dbReference type="ChEBI" id="CHEBI:58349"/>
    </ligand>
</feature>
<keyword evidence="6 12" id="KW-0028">Amino-acid biosynthesis</keyword>
<dbReference type="FunFam" id="3.30.360.10:FF:000005">
    <property type="entry name" value="Homoserine dehydrogenase"/>
    <property type="match status" value="1"/>
</dbReference>
<keyword evidence="10 12" id="KW-0486">Methionine biosynthesis</keyword>
<dbReference type="AlphaFoldDB" id="A0A448UZP1"/>
<evidence type="ECO:0000256" key="9">
    <source>
        <dbReference type="ARBA" id="ARBA00023053"/>
    </source>
</evidence>
<sequence length="384" mass="41648">MKIAIIGFGTVGRGAYDILKDRKEILAQYTEPIEVSYIVVTERSKARLAEQFGDTVVTGADYDRVLDEVDLIAEATGDTESAFDYMKRALEKKIAVVTANKAAVSAHYRELVELAEKNDTPFLCEAAVGGGIPVLTPLRGLALQNEIRGVRGILNGTCNYLLNAMYDDGADYAEVLAQCQEMGYAEQDPTDDVEGFDTRRKLHILIEMAMGAIDGDAIPTRGIAEIDGDIVGYLKARNKKIKLVASATKTARGIEAVVEPLIVDADSALGVLPLAINQVQVKGHWVGDVAFTGPGAGKEPTGNAVVADIVTAATKSDLPLLRRESLPLAGVRGRYFVAYPLEGDIVDRIDDGYAITKEIERERLSELLPDTAFFARIEGDEWNR</sequence>
<dbReference type="GO" id="GO:0050661">
    <property type="term" value="F:NADP binding"/>
    <property type="evidence" value="ECO:0007669"/>
    <property type="project" value="InterPro"/>
</dbReference>
<feature type="active site" description="Proton donor" evidence="13">
    <location>
        <position position="201"/>
    </location>
</feature>
<dbReference type="EMBL" id="LR134523">
    <property type="protein sequence ID" value="VEJ34314.1"/>
    <property type="molecule type" value="Genomic_DNA"/>
</dbReference>
<evidence type="ECO:0000259" key="16">
    <source>
        <dbReference type="Pfam" id="PF03447"/>
    </source>
</evidence>
<evidence type="ECO:0000256" key="4">
    <source>
        <dbReference type="ARBA" id="ARBA00013213"/>
    </source>
</evidence>
<gene>
    <name evidence="17" type="primary">hom</name>
    <name evidence="17" type="ORF">NCTC13079_00089</name>
</gene>
<keyword evidence="7 12" id="KW-0791">Threonine biosynthesis</keyword>
<evidence type="ECO:0000256" key="6">
    <source>
        <dbReference type="ARBA" id="ARBA00022605"/>
    </source>
</evidence>
<dbReference type="PIRSF" id="PIRSF036497">
    <property type="entry name" value="HDH_short"/>
    <property type="match status" value="1"/>
</dbReference>
<dbReference type="Gene3D" id="3.40.50.720">
    <property type="entry name" value="NAD(P)-binding Rossmann-like Domain"/>
    <property type="match status" value="1"/>
</dbReference>
<evidence type="ECO:0000313" key="17">
    <source>
        <dbReference type="EMBL" id="VEJ34314.1"/>
    </source>
</evidence>
<dbReference type="PANTHER" id="PTHR43331:SF1">
    <property type="entry name" value="HOMOSERINE DEHYDROGENASE"/>
    <property type="match status" value="1"/>
</dbReference>
<evidence type="ECO:0000259" key="15">
    <source>
        <dbReference type="Pfam" id="PF00742"/>
    </source>
</evidence>
<dbReference type="Pfam" id="PF03447">
    <property type="entry name" value="NAD_binding_3"/>
    <property type="match status" value="1"/>
</dbReference>
<proteinExistence type="inferred from homology"/>
<feature type="domain" description="Aspartate/homoserine dehydrogenase NAD-binding" evidence="16">
    <location>
        <begin position="7"/>
        <end position="123"/>
    </location>
</feature>
<reference evidence="17 18" key="1">
    <citation type="submission" date="2018-12" db="EMBL/GenBank/DDBJ databases">
        <authorList>
            <consortium name="Pathogen Informatics"/>
        </authorList>
    </citation>
    <scope>NUCLEOTIDE SEQUENCE [LARGE SCALE GENOMIC DNA]</scope>
    <source>
        <strain evidence="17 18">NCTC13079</strain>
    </source>
</reference>
<dbReference type="UniPathway" id="UPA00051">
    <property type="reaction ID" value="UER00465"/>
</dbReference>
<evidence type="ECO:0000256" key="1">
    <source>
        <dbReference type="ARBA" id="ARBA00005056"/>
    </source>
</evidence>
<dbReference type="PANTHER" id="PTHR43331">
    <property type="entry name" value="HOMOSERINE DEHYDROGENASE"/>
    <property type="match status" value="1"/>
</dbReference>
<feature type="domain" description="Homoserine dehydrogenase catalytic" evidence="15">
    <location>
        <begin position="133"/>
        <end position="310"/>
    </location>
</feature>
<evidence type="ECO:0000256" key="11">
    <source>
        <dbReference type="ARBA" id="ARBA00048841"/>
    </source>
</evidence>
<dbReference type="KEGG" id="piv:NCTC13079_00089"/>
<evidence type="ECO:0000256" key="8">
    <source>
        <dbReference type="ARBA" id="ARBA00023002"/>
    </source>
</evidence>
<dbReference type="UniPathway" id="UPA00050">
    <property type="reaction ID" value="UER00063"/>
</dbReference>
<dbReference type="RefSeq" id="WP_126464575.1">
    <property type="nucleotide sequence ID" value="NZ_LR134523.1"/>
</dbReference>
<keyword evidence="18" id="KW-1185">Reference proteome</keyword>
<name>A0A448UZP1_9FIRM</name>
<dbReference type="Proteomes" id="UP000269544">
    <property type="component" value="Chromosome"/>
</dbReference>
<keyword evidence="8 12" id="KW-0560">Oxidoreductase</keyword>
<evidence type="ECO:0000256" key="14">
    <source>
        <dbReference type="PIRSR" id="PIRSR036497-2"/>
    </source>
</evidence>
<dbReference type="OrthoDB" id="9808167at2"/>
<dbReference type="NCBIfam" id="NF004976">
    <property type="entry name" value="PRK06349.1"/>
    <property type="match status" value="1"/>
</dbReference>
<dbReference type="SUPFAM" id="SSF51735">
    <property type="entry name" value="NAD(P)-binding Rossmann-fold domains"/>
    <property type="match status" value="1"/>
</dbReference>
<evidence type="ECO:0000256" key="5">
    <source>
        <dbReference type="ARBA" id="ARBA00013376"/>
    </source>
</evidence>
<evidence type="ECO:0000256" key="2">
    <source>
        <dbReference type="ARBA" id="ARBA00005062"/>
    </source>
</evidence>
<organism evidence="17 18">
    <name type="scientific">Aedoeadaptatus ivorii</name>
    <dbReference type="NCBI Taxonomy" id="54006"/>
    <lineage>
        <taxon>Bacteria</taxon>
        <taxon>Bacillati</taxon>
        <taxon>Bacillota</taxon>
        <taxon>Tissierellia</taxon>
        <taxon>Tissierellales</taxon>
        <taxon>Peptoniphilaceae</taxon>
        <taxon>Aedoeadaptatus</taxon>
    </lineage>
</organism>
<dbReference type="GO" id="GO:0009086">
    <property type="term" value="P:methionine biosynthetic process"/>
    <property type="evidence" value="ECO:0007669"/>
    <property type="project" value="UniProtKB-KW"/>
</dbReference>
<evidence type="ECO:0000256" key="7">
    <source>
        <dbReference type="ARBA" id="ARBA00022697"/>
    </source>
</evidence>
<comment type="similarity">
    <text evidence="3 12">Belongs to the homoserine dehydrogenase family.</text>
</comment>
<protein>
    <recommendedName>
        <fullName evidence="5 12">Homoserine dehydrogenase</fullName>
        <shortName evidence="12">HDH</shortName>
        <ecNumber evidence="4 12">1.1.1.3</ecNumber>
    </recommendedName>
</protein>
<dbReference type="Gene3D" id="3.30.360.10">
    <property type="entry name" value="Dihydrodipicolinate Reductase, domain 2"/>
    <property type="match status" value="1"/>
</dbReference>
<dbReference type="EC" id="1.1.1.3" evidence="4 12"/>
<dbReference type="GO" id="GO:0004412">
    <property type="term" value="F:homoserine dehydrogenase activity"/>
    <property type="evidence" value="ECO:0007669"/>
    <property type="project" value="UniProtKB-EC"/>
</dbReference>
<evidence type="ECO:0000256" key="10">
    <source>
        <dbReference type="ARBA" id="ARBA00023167"/>
    </source>
</evidence>
<keyword evidence="12 14" id="KW-0521">NADP</keyword>
<evidence type="ECO:0000313" key="18">
    <source>
        <dbReference type="Proteomes" id="UP000269544"/>
    </source>
</evidence>
<feature type="binding site" evidence="14">
    <location>
        <position position="186"/>
    </location>
    <ligand>
        <name>L-homoserine</name>
        <dbReference type="ChEBI" id="CHEBI:57476"/>
    </ligand>
</feature>
<keyword evidence="9" id="KW-0915">Sodium</keyword>
<dbReference type="Pfam" id="PF00742">
    <property type="entry name" value="Homoserine_dh"/>
    <property type="match status" value="1"/>
</dbReference>
<evidence type="ECO:0000256" key="13">
    <source>
        <dbReference type="PIRSR" id="PIRSR036497-1"/>
    </source>
</evidence>
<comment type="pathway">
    <text evidence="1">Amino-acid biosynthesis; L-threonine biosynthesis; L-threonine from L-aspartate: step 3/5.</text>
</comment>
<evidence type="ECO:0000256" key="3">
    <source>
        <dbReference type="ARBA" id="ARBA00006753"/>
    </source>
</evidence>
<feature type="binding site" evidence="14">
    <location>
        <position position="101"/>
    </location>
    <ligand>
        <name>NADPH</name>
        <dbReference type="ChEBI" id="CHEBI:57783"/>
    </ligand>
</feature>
<dbReference type="InterPro" id="IPR022697">
    <property type="entry name" value="HDH_short"/>
</dbReference>
<dbReference type="GO" id="GO:0009088">
    <property type="term" value="P:threonine biosynthetic process"/>
    <property type="evidence" value="ECO:0007669"/>
    <property type="project" value="UniProtKB-UniPathway"/>
</dbReference>
<accession>A0A448UZP1</accession>
<comment type="pathway">
    <text evidence="2">Amino-acid biosynthesis; L-methionine biosynthesis via de novo pathway; L-homoserine from L-aspartate: step 3/3.</text>
</comment>
<dbReference type="InterPro" id="IPR001342">
    <property type="entry name" value="HDH_cat"/>
</dbReference>
<evidence type="ECO:0000256" key="12">
    <source>
        <dbReference type="PIRNR" id="PIRNR036497"/>
    </source>
</evidence>
<comment type="catalytic activity">
    <reaction evidence="11">
        <text>L-homoserine + NADP(+) = L-aspartate 4-semialdehyde + NADPH + H(+)</text>
        <dbReference type="Rhea" id="RHEA:15761"/>
        <dbReference type="ChEBI" id="CHEBI:15378"/>
        <dbReference type="ChEBI" id="CHEBI:57476"/>
        <dbReference type="ChEBI" id="CHEBI:57783"/>
        <dbReference type="ChEBI" id="CHEBI:58349"/>
        <dbReference type="ChEBI" id="CHEBI:537519"/>
        <dbReference type="EC" id="1.1.1.3"/>
    </reaction>
    <physiologicalReaction direction="right-to-left" evidence="11">
        <dbReference type="Rhea" id="RHEA:15763"/>
    </physiologicalReaction>
</comment>
<dbReference type="InterPro" id="IPR005106">
    <property type="entry name" value="Asp/hSer_DH_NAD-bd"/>
</dbReference>